<feature type="modified residue" description="4-aspartylphosphate" evidence="2">
    <location>
        <position position="66"/>
    </location>
</feature>
<gene>
    <name evidence="4" type="ORF">HNR46_000656</name>
</gene>
<protein>
    <submittedName>
        <fullName evidence="4">CheY-like chemotaxis protein</fullName>
    </submittedName>
</protein>
<keyword evidence="5" id="KW-1185">Reference proteome</keyword>
<dbReference type="Proteomes" id="UP000557717">
    <property type="component" value="Unassembled WGS sequence"/>
</dbReference>
<evidence type="ECO:0000313" key="4">
    <source>
        <dbReference type="EMBL" id="MBB5350432.1"/>
    </source>
</evidence>
<evidence type="ECO:0000256" key="1">
    <source>
        <dbReference type="ARBA" id="ARBA00022553"/>
    </source>
</evidence>
<dbReference type="Gene3D" id="3.40.50.2300">
    <property type="match status" value="1"/>
</dbReference>
<sequence>MSDTPISAPSAHGGPLKVLVVDDGRSSADVLGLFFELEGHQVTVVYDGSSALEKVREVPPDLIVMDLNMPGLSGYETAGMIREMEGGGGIHLYALSGGLADVEGVKAREAGFDGFLPKPVVPDDLRALLAGLPV</sequence>
<organism evidence="4 5">
    <name type="scientific">Haloferula luteola</name>
    <dbReference type="NCBI Taxonomy" id="595692"/>
    <lineage>
        <taxon>Bacteria</taxon>
        <taxon>Pseudomonadati</taxon>
        <taxon>Verrucomicrobiota</taxon>
        <taxon>Verrucomicrobiia</taxon>
        <taxon>Verrucomicrobiales</taxon>
        <taxon>Verrucomicrobiaceae</taxon>
        <taxon>Haloferula</taxon>
    </lineage>
</organism>
<accession>A0A840UXC7</accession>
<dbReference type="PANTHER" id="PTHR44591:SF3">
    <property type="entry name" value="RESPONSE REGULATORY DOMAIN-CONTAINING PROTEIN"/>
    <property type="match status" value="1"/>
</dbReference>
<proteinExistence type="predicted"/>
<dbReference type="SUPFAM" id="SSF52172">
    <property type="entry name" value="CheY-like"/>
    <property type="match status" value="1"/>
</dbReference>
<dbReference type="RefSeq" id="WP_184015717.1">
    <property type="nucleotide sequence ID" value="NZ_JACHFD010000002.1"/>
</dbReference>
<dbReference type="InterPro" id="IPR001789">
    <property type="entry name" value="Sig_transdc_resp-reg_receiver"/>
</dbReference>
<dbReference type="AlphaFoldDB" id="A0A840UXC7"/>
<evidence type="ECO:0000259" key="3">
    <source>
        <dbReference type="PROSITE" id="PS50110"/>
    </source>
</evidence>
<feature type="domain" description="Response regulatory" evidence="3">
    <location>
        <begin position="17"/>
        <end position="133"/>
    </location>
</feature>
<keyword evidence="1 2" id="KW-0597">Phosphoprotein</keyword>
<dbReference type="InterPro" id="IPR050595">
    <property type="entry name" value="Bact_response_regulator"/>
</dbReference>
<dbReference type="InterPro" id="IPR011006">
    <property type="entry name" value="CheY-like_superfamily"/>
</dbReference>
<evidence type="ECO:0000256" key="2">
    <source>
        <dbReference type="PROSITE-ProRule" id="PRU00169"/>
    </source>
</evidence>
<dbReference type="PANTHER" id="PTHR44591">
    <property type="entry name" value="STRESS RESPONSE REGULATOR PROTEIN 1"/>
    <property type="match status" value="1"/>
</dbReference>
<dbReference type="PROSITE" id="PS50110">
    <property type="entry name" value="RESPONSE_REGULATORY"/>
    <property type="match status" value="1"/>
</dbReference>
<reference evidence="4 5" key="1">
    <citation type="submission" date="2020-08" db="EMBL/GenBank/DDBJ databases">
        <title>Genomic Encyclopedia of Type Strains, Phase IV (KMG-IV): sequencing the most valuable type-strain genomes for metagenomic binning, comparative biology and taxonomic classification.</title>
        <authorList>
            <person name="Goeker M."/>
        </authorList>
    </citation>
    <scope>NUCLEOTIDE SEQUENCE [LARGE SCALE GENOMIC DNA]</scope>
    <source>
        <strain evidence="4 5">YC6886</strain>
    </source>
</reference>
<dbReference type="GO" id="GO:0000160">
    <property type="term" value="P:phosphorelay signal transduction system"/>
    <property type="evidence" value="ECO:0007669"/>
    <property type="project" value="InterPro"/>
</dbReference>
<name>A0A840UXC7_9BACT</name>
<dbReference type="EMBL" id="JACHFD010000002">
    <property type="protein sequence ID" value="MBB5350432.1"/>
    <property type="molecule type" value="Genomic_DNA"/>
</dbReference>
<dbReference type="SMART" id="SM00448">
    <property type="entry name" value="REC"/>
    <property type="match status" value="1"/>
</dbReference>
<comment type="caution">
    <text evidence="4">The sequence shown here is derived from an EMBL/GenBank/DDBJ whole genome shotgun (WGS) entry which is preliminary data.</text>
</comment>
<dbReference type="Pfam" id="PF00072">
    <property type="entry name" value="Response_reg"/>
    <property type="match status" value="1"/>
</dbReference>
<evidence type="ECO:0000313" key="5">
    <source>
        <dbReference type="Proteomes" id="UP000557717"/>
    </source>
</evidence>